<name>A0ABT6PGV2_9PSEU</name>
<gene>
    <name evidence="1" type="ORF">QFW96_00640</name>
</gene>
<keyword evidence="2" id="KW-1185">Reference proteome</keyword>
<reference evidence="1 2" key="1">
    <citation type="submission" date="2023-04" db="EMBL/GenBank/DDBJ databases">
        <title>Draft genome sequence of Saccharopolyspora sp. TS4A08 isolated from sweet potato rhizospheric soil.</title>
        <authorList>
            <person name="Suksaard P."/>
            <person name="Duangmal K."/>
        </authorList>
    </citation>
    <scope>NUCLEOTIDE SEQUENCE [LARGE SCALE GENOMIC DNA]</scope>
    <source>
        <strain evidence="1 2">TS4A08</strain>
    </source>
</reference>
<organism evidence="1 2">
    <name type="scientific">Saccharopolyspora ipomoeae</name>
    <dbReference type="NCBI Taxonomy" id="3042027"/>
    <lineage>
        <taxon>Bacteria</taxon>
        <taxon>Bacillati</taxon>
        <taxon>Actinomycetota</taxon>
        <taxon>Actinomycetes</taxon>
        <taxon>Pseudonocardiales</taxon>
        <taxon>Pseudonocardiaceae</taxon>
        <taxon>Saccharopolyspora</taxon>
    </lineage>
</organism>
<dbReference type="EMBL" id="JASAOF010000001">
    <property type="protein sequence ID" value="MDI2027090.1"/>
    <property type="molecule type" value="Genomic_DNA"/>
</dbReference>
<dbReference type="RefSeq" id="WP_281453479.1">
    <property type="nucleotide sequence ID" value="NZ_JASAOF010000001.1"/>
</dbReference>
<evidence type="ECO:0000313" key="1">
    <source>
        <dbReference type="EMBL" id="MDI2027090.1"/>
    </source>
</evidence>
<proteinExistence type="predicted"/>
<evidence type="ECO:0000313" key="2">
    <source>
        <dbReference type="Proteomes" id="UP001237595"/>
    </source>
</evidence>
<protein>
    <submittedName>
        <fullName evidence="1">Uncharacterized protein</fullName>
    </submittedName>
</protein>
<dbReference type="Proteomes" id="UP001237595">
    <property type="component" value="Unassembled WGS sequence"/>
</dbReference>
<comment type="caution">
    <text evidence="1">The sequence shown here is derived from an EMBL/GenBank/DDBJ whole genome shotgun (WGS) entry which is preliminary data.</text>
</comment>
<sequence length="55" mass="6620">MSTDTRTRIILRNLAPLREQAEPYDDWRRLDREAAVAAHRIRDFELPGRSKRDER</sequence>
<accession>A0ABT6PGV2</accession>